<evidence type="ECO:0000313" key="9">
    <source>
        <dbReference type="Proteomes" id="UP000628448"/>
    </source>
</evidence>
<keyword evidence="9" id="KW-1185">Reference proteome</keyword>
<comment type="caution">
    <text evidence="8">The sequence shown here is derived from an EMBL/GenBank/DDBJ whole genome shotgun (WGS) entry which is preliminary data.</text>
</comment>
<keyword evidence="5 7" id="KW-0472">Membrane</keyword>
<evidence type="ECO:0000256" key="1">
    <source>
        <dbReference type="ARBA" id="ARBA00004533"/>
    </source>
</evidence>
<reference evidence="8" key="1">
    <citation type="submission" date="2020-11" db="EMBL/GenBank/DDBJ databases">
        <title>Bacterial whole genome sequence for Panacibacter sp. DH6.</title>
        <authorList>
            <person name="Le V."/>
            <person name="Ko S."/>
            <person name="Ahn C.-Y."/>
            <person name="Oh H.-M."/>
        </authorList>
    </citation>
    <scope>NUCLEOTIDE SEQUENCE</scope>
    <source>
        <strain evidence="8">DH6</strain>
    </source>
</reference>
<keyword evidence="2" id="KW-1003">Cell membrane</keyword>
<dbReference type="Proteomes" id="UP000628448">
    <property type="component" value="Unassembled WGS sequence"/>
</dbReference>
<keyword evidence="4" id="KW-0808">Transferase</keyword>
<evidence type="ECO:0000313" key="8">
    <source>
        <dbReference type="EMBL" id="MBG9376206.1"/>
    </source>
</evidence>
<feature type="transmembrane region" description="Helical" evidence="7">
    <location>
        <begin position="15"/>
        <end position="35"/>
    </location>
</feature>
<dbReference type="RefSeq" id="WP_196990224.1">
    <property type="nucleotide sequence ID" value="NZ_JADWYR010000001.1"/>
</dbReference>
<organism evidence="8 9">
    <name type="scientific">Panacibacter microcysteis</name>
    <dbReference type="NCBI Taxonomy" id="2793269"/>
    <lineage>
        <taxon>Bacteria</taxon>
        <taxon>Pseudomonadati</taxon>
        <taxon>Bacteroidota</taxon>
        <taxon>Chitinophagia</taxon>
        <taxon>Chitinophagales</taxon>
        <taxon>Chitinophagaceae</taxon>
        <taxon>Panacibacter</taxon>
    </lineage>
</organism>
<dbReference type="AlphaFoldDB" id="A0A931E660"/>
<evidence type="ECO:0000256" key="6">
    <source>
        <dbReference type="ARBA" id="ARBA00023315"/>
    </source>
</evidence>
<dbReference type="Pfam" id="PF03279">
    <property type="entry name" value="Lip_A_acyltrans"/>
    <property type="match status" value="1"/>
</dbReference>
<evidence type="ECO:0000256" key="7">
    <source>
        <dbReference type="SAM" id="Phobius"/>
    </source>
</evidence>
<sequence length="293" mass="34873">MYYVVYGIFYLLSLLPWRVIYIISDGIYGLLYYIIRYRRDVVDNNLLIAFPEKSEQERKKIAKDFYKGFVDNFIEVIKFVSISKAEVQKRFTFDAHVINDLYPTGRNIQLTLGHFFNWEFANIAYASKITYPIVLVYMPIENKVFDRLFKKIRERFGTNLVAATRFRKEFLPYAKQRYALGLVADQNPGGPDIAYWTDFFGRKTAFVKGPERNAKMNNEIVILVNFYKVKRGYYHSVFEVITTEPRTLPEGAITKQMVAFIEKCIRQRPANYLWSHRRWKWEFDDEKHGQFVI</sequence>
<dbReference type="CDD" id="cd07984">
    <property type="entry name" value="LPLAT_LABLAT-like"/>
    <property type="match status" value="1"/>
</dbReference>
<evidence type="ECO:0000256" key="3">
    <source>
        <dbReference type="ARBA" id="ARBA00022519"/>
    </source>
</evidence>
<dbReference type="GO" id="GO:0005886">
    <property type="term" value="C:plasma membrane"/>
    <property type="evidence" value="ECO:0007669"/>
    <property type="project" value="UniProtKB-SubCell"/>
</dbReference>
<dbReference type="PANTHER" id="PTHR30606">
    <property type="entry name" value="LIPID A BIOSYNTHESIS LAUROYL ACYLTRANSFERASE"/>
    <property type="match status" value="1"/>
</dbReference>
<accession>A0A931E660</accession>
<dbReference type="GO" id="GO:0009247">
    <property type="term" value="P:glycolipid biosynthetic process"/>
    <property type="evidence" value="ECO:0007669"/>
    <property type="project" value="UniProtKB-ARBA"/>
</dbReference>
<dbReference type="PANTHER" id="PTHR30606:SF10">
    <property type="entry name" value="PHOSPHATIDYLINOSITOL MANNOSIDE ACYLTRANSFERASE"/>
    <property type="match status" value="1"/>
</dbReference>
<keyword evidence="7" id="KW-0812">Transmembrane</keyword>
<evidence type="ECO:0000256" key="2">
    <source>
        <dbReference type="ARBA" id="ARBA00022475"/>
    </source>
</evidence>
<gene>
    <name evidence="8" type="ORF">I5907_08165</name>
</gene>
<keyword evidence="7" id="KW-1133">Transmembrane helix</keyword>
<protein>
    <submittedName>
        <fullName evidence="8">Lipid A biosynthesis acyltransferase</fullName>
    </submittedName>
</protein>
<name>A0A931E660_9BACT</name>
<proteinExistence type="predicted"/>
<keyword evidence="6 8" id="KW-0012">Acyltransferase</keyword>
<evidence type="ECO:0000256" key="5">
    <source>
        <dbReference type="ARBA" id="ARBA00023136"/>
    </source>
</evidence>
<comment type="subcellular location">
    <subcellularLocation>
        <location evidence="1">Cell inner membrane</location>
    </subcellularLocation>
</comment>
<dbReference type="GO" id="GO:0016746">
    <property type="term" value="F:acyltransferase activity"/>
    <property type="evidence" value="ECO:0007669"/>
    <property type="project" value="UniProtKB-KW"/>
</dbReference>
<dbReference type="EMBL" id="JADWYR010000001">
    <property type="protein sequence ID" value="MBG9376206.1"/>
    <property type="molecule type" value="Genomic_DNA"/>
</dbReference>
<dbReference type="PIRSF" id="PIRSF026649">
    <property type="entry name" value="MsbB"/>
    <property type="match status" value="1"/>
</dbReference>
<keyword evidence="3" id="KW-0997">Cell inner membrane</keyword>
<evidence type="ECO:0000256" key="4">
    <source>
        <dbReference type="ARBA" id="ARBA00022679"/>
    </source>
</evidence>
<dbReference type="InterPro" id="IPR004960">
    <property type="entry name" value="LipA_acyltrans"/>
</dbReference>